<dbReference type="Gene3D" id="3.30.70.270">
    <property type="match status" value="1"/>
</dbReference>
<dbReference type="GO" id="GO:0043709">
    <property type="term" value="P:cell adhesion involved in single-species biofilm formation"/>
    <property type="evidence" value="ECO:0007669"/>
    <property type="project" value="TreeGrafter"/>
</dbReference>
<dbReference type="GO" id="GO:1902201">
    <property type="term" value="P:negative regulation of bacterial-type flagellum-dependent cell motility"/>
    <property type="evidence" value="ECO:0007669"/>
    <property type="project" value="TreeGrafter"/>
</dbReference>
<comment type="caution">
    <text evidence="3">The sequence shown here is derived from an EMBL/GenBank/DDBJ whole genome shotgun (WGS) entry which is preliminary data.</text>
</comment>
<dbReference type="EMBL" id="JAPDOD010000096">
    <property type="protein sequence ID" value="MDA0167265.1"/>
    <property type="molecule type" value="Genomic_DNA"/>
</dbReference>
<evidence type="ECO:0000313" key="4">
    <source>
        <dbReference type="Proteomes" id="UP001149140"/>
    </source>
</evidence>
<dbReference type="InterPro" id="IPR029787">
    <property type="entry name" value="Nucleotide_cyclase"/>
</dbReference>
<dbReference type="InterPro" id="IPR050469">
    <property type="entry name" value="Diguanylate_Cyclase"/>
</dbReference>
<dbReference type="CDD" id="cd01949">
    <property type="entry name" value="GGDEF"/>
    <property type="match status" value="1"/>
</dbReference>
<dbReference type="AlphaFoldDB" id="A0A9X3S539"/>
<dbReference type="SUPFAM" id="SSF55073">
    <property type="entry name" value="Nucleotide cyclase"/>
    <property type="match status" value="1"/>
</dbReference>
<feature type="transmembrane region" description="Helical" evidence="1">
    <location>
        <begin position="43"/>
        <end position="68"/>
    </location>
</feature>
<keyword evidence="1" id="KW-1133">Transmembrane helix</keyword>
<dbReference type="Proteomes" id="UP001149140">
    <property type="component" value="Unassembled WGS sequence"/>
</dbReference>
<keyword evidence="1" id="KW-0472">Membrane</keyword>
<accession>A0A9X3S539</accession>
<dbReference type="GO" id="GO:0005886">
    <property type="term" value="C:plasma membrane"/>
    <property type="evidence" value="ECO:0007669"/>
    <property type="project" value="TreeGrafter"/>
</dbReference>
<evidence type="ECO:0000256" key="1">
    <source>
        <dbReference type="SAM" id="Phobius"/>
    </source>
</evidence>
<feature type="transmembrane region" description="Helical" evidence="1">
    <location>
        <begin position="119"/>
        <end position="137"/>
    </location>
</feature>
<evidence type="ECO:0000259" key="2">
    <source>
        <dbReference type="PROSITE" id="PS50887"/>
    </source>
</evidence>
<keyword evidence="4" id="KW-1185">Reference proteome</keyword>
<evidence type="ECO:0000313" key="3">
    <source>
        <dbReference type="EMBL" id="MDA0167265.1"/>
    </source>
</evidence>
<dbReference type="PROSITE" id="PS50887">
    <property type="entry name" value="GGDEF"/>
    <property type="match status" value="1"/>
</dbReference>
<dbReference type="InterPro" id="IPR043128">
    <property type="entry name" value="Rev_trsase/Diguanyl_cyclase"/>
</dbReference>
<protein>
    <submittedName>
        <fullName evidence="3">GGDEF domain-containing protein</fullName>
    </submittedName>
</protein>
<dbReference type="PANTHER" id="PTHR45138">
    <property type="entry name" value="REGULATORY COMPONENTS OF SENSORY TRANSDUCTION SYSTEM"/>
    <property type="match status" value="1"/>
</dbReference>
<feature type="domain" description="GGDEF" evidence="2">
    <location>
        <begin position="178"/>
        <end position="308"/>
    </location>
</feature>
<proteinExistence type="predicted"/>
<dbReference type="PANTHER" id="PTHR45138:SF9">
    <property type="entry name" value="DIGUANYLATE CYCLASE DGCM-RELATED"/>
    <property type="match status" value="1"/>
</dbReference>
<dbReference type="RefSeq" id="WP_270046514.1">
    <property type="nucleotide sequence ID" value="NZ_JAPDOD010000096.1"/>
</dbReference>
<sequence>MLALALVASGPWLGWWTLLPLALAGAMFRLADTRIAHVTTPEYALFAAWLGSQLMIVGSVVLTGGAQAPMLPWLAIPLMTLGARFSERGIAAGLGLSLLLLVGVALVTDSRAVFDNPPLLFGPLALMTCIAIFQTVLMRSDVKHRAAAVIDPLTGMLNRQALTQRAAELEQQSQLTAQAVGLIVGDIDHFKQINDAHGHAVGDAVLKDVAFELRKHLHAYDLCYRIGGEEFLVLLPGSDLEQTRRLAECLRASIAGQQHGGLCVTMSFGAAASGHETPFSYSQSFFEADARMYAAKRTGRDRVCWQSPTGETATA</sequence>
<keyword evidence="1" id="KW-0812">Transmembrane</keyword>
<reference evidence="3" key="1">
    <citation type="submission" date="2022-10" db="EMBL/GenBank/DDBJ databases">
        <title>The WGS of Solirubrobacter ginsenosidimutans DSM 21036.</title>
        <authorList>
            <person name="Jiang Z."/>
        </authorList>
    </citation>
    <scope>NUCLEOTIDE SEQUENCE</scope>
    <source>
        <strain evidence="3">DSM 21036</strain>
    </source>
</reference>
<name>A0A9X3S539_9ACTN</name>
<dbReference type="FunFam" id="3.30.70.270:FF:000001">
    <property type="entry name" value="Diguanylate cyclase domain protein"/>
    <property type="match status" value="1"/>
</dbReference>
<dbReference type="NCBIfam" id="TIGR00254">
    <property type="entry name" value="GGDEF"/>
    <property type="match status" value="1"/>
</dbReference>
<organism evidence="3 4">
    <name type="scientific">Solirubrobacter ginsenosidimutans</name>
    <dbReference type="NCBI Taxonomy" id="490573"/>
    <lineage>
        <taxon>Bacteria</taxon>
        <taxon>Bacillati</taxon>
        <taxon>Actinomycetota</taxon>
        <taxon>Thermoleophilia</taxon>
        <taxon>Solirubrobacterales</taxon>
        <taxon>Solirubrobacteraceae</taxon>
        <taxon>Solirubrobacter</taxon>
    </lineage>
</organism>
<feature type="transmembrane region" description="Helical" evidence="1">
    <location>
        <begin position="12"/>
        <end position="31"/>
    </location>
</feature>
<feature type="transmembrane region" description="Helical" evidence="1">
    <location>
        <begin position="88"/>
        <end position="107"/>
    </location>
</feature>
<dbReference type="InterPro" id="IPR000160">
    <property type="entry name" value="GGDEF_dom"/>
</dbReference>
<dbReference type="SMART" id="SM00267">
    <property type="entry name" value="GGDEF"/>
    <property type="match status" value="1"/>
</dbReference>
<gene>
    <name evidence="3" type="ORF">OM076_43800</name>
</gene>
<dbReference type="GO" id="GO:0052621">
    <property type="term" value="F:diguanylate cyclase activity"/>
    <property type="evidence" value="ECO:0007669"/>
    <property type="project" value="TreeGrafter"/>
</dbReference>
<dbReference type="Pfam" id="PF00990">
    <property type="entry name" value="GGDEF"/>
    <property type="match status" value="1"/>
</dbReference>